<proteinExistence type="inferred from homology"/>
<dbReference type="EMBL" id="VSRR010083744">
    <property type="protein sequence ID" value="MPC90243.1"/>
    <property type="molecule type" value="Genomic_DNA"/>
</dbReference>
<evidence type="ECO:0000256" key="1">
    <source>
        <dbReference type="ARBA" id="ARBA00006787"/>
    </source>
</evidence>
<dbReference type="GO" id="GO:0046872">
    <property type="term" value="F:metal ion binding"/>
    <property type="evidence" value="ECO:0007669"/>
    <property type="project" value="UniProtKB-KW"/>
</dbReference>
<organism evidence="5 6">
    <name type="scientific">Portunus trituberculatus</name>
    <name type="common">Swimming crab</name>
    <name type="synonym">Neptunus trituberculatus</name>
    <dbReference type="NCBI Taxonomy" id="210409"/>
    <lineage>
        <taxon>Eukaryota</taxon>
        <taxon>Metazoa</taxon>
        <taxon>Ecdysozoa</taxon>
        <taxon>Arthropoda</taxon>
        <taxon>Crustacea</taxon>
        <taxon>Multicrustacea</taxon>
        <taxon>Malacostraca</taxon>
        <taxon>Eumalacostraca</taxon>
        <taxon>Eucarida</taxon>
        <taxon>Decapoda</taxon>
        <taxon>Pleocyemata</taxon>
        <taxon>Brachyura</taxon>
        <taxon>Eubrachyura</taxon>
        <taxon>Portunoidea</taxon>
        <taxon>Portunidae</taxon>
        <taxon>Portuninae</taxon>
        <taxon>Portunus</taxon>
    </lineage>
</organism>
<dbReference type="Pfam" id="PF03055">
    <property type="entry name" value="RPE65"/>
    <property type="match status" value="1"/>
</dbReference>
<keyword evidence="2 4" id="KW-0479">Metal-binding</keyword>
<evidence type="ECO:0000256" key="3">
    <source>
        <dbReference type="ARBA" id="ARBA00023004"/>
    </source>
</evidence>
<sequence length="161" mass="18437">MSFISQTKIHVVRRDTGRVTTTQYVTETFFFLHTINAYEDRGHIVLDIAAYKDAEMLHCMFVEALKASLGNAAYDPTYAQMFRGRPKRWVLPLQPDRDANQHTNLVTLPDSRCRGRWVKKGVVYVTPELLADIGCEWRSLGAKRAVRPGWHFLAAALWSIV</sequence>
<dbReference type="Proteomes" id="UP000324222">
    <property type="component" value="Unassembled WGS sequence"/>
</dbReference>
<evidence type="ECO:0000313" key="6">
    <source>
        <dbReference type="Proteomes" id="UP000324222"/>
    </source>
</evidence>
<dbReference type="AlphaFoldDB" id="A0A5B7J705"/>
<dbReference type="InterPro" id="IPR004294">
    <property type="entry name" value="Carotenoid_Oase"/>
</dbReference>
<protein>
    <submittedName>
        <fullName evidence="5">Carotenoid isomerooxygenase</fullName>
    </submittedName>
</protein>
<keyword evidence="3 4" id="KW-0408">Iron</keyword>
<feature type="binding site" evidence="4">
    <location>
        <position position="33"/>
    </location>
    <ligand>
        <name>Fe cation</name>
        <dbReference type="ChEBI" id="CHEBI:24875"/>
        <note>catalytic</note>
    </ligand>
</feature>
<evidence type="ECO:0000313" key="5">
    <source>
        <dbReference type="EMBL" id="MPC90243.1"/>
    </source>
</evidence>
<comment type="caution">
    <text evidence="5">The sequence shown here is derived from an EMBL/GenBank/DDBJ whole genome shotgun (WGS) entry which is preliminary data.</text>
</comment>
<keyword evidence="6" id="KW-1185">Reference proteome</keyword>
<gene>
    <name evidence="5" type="primary">ninaB_3</name>
    <name evidence="5" type="ORF">E2C01_085219</name>
</gene>
<comment type="similarity">
    <text evidence="1">Belongs to the carotenoid oxygenase family.</text>
</comment>
<evidence type="ECO:0000256" key="2">
    <source>
        <dbReference type="ARBA" id="ARBA00022723"/>
    </source>
</evidence>
<name>A0A5B7J705_PORTR</name>
<accession>A0A5B7J705</accession>
<reference evidence="5 6" key="1">
    <citation type="submission" date="2019-05" db="EMBL/GenBank/DDBJ databases">
        <title>Another draft genome of Portunus trituberculatus and its Hox gene families provides insights of decapod evolution.</title>
        <authorList>
            <person name="Jeong J.-H."/>
            <person name="Song I."/>
            <person name="Kim S."/>
            <person name="Choi T."/>
            <person name="Kim D."/>
            <person name="Ryu S."/>
            <person name="Kim W."/>
        </authorList>
    </citation>
    <scope>NUCLEOTIDE SEQUENCE [LARGE SCALE GENOMIC DNA]</scope>
    <source>
        <tissue evidence="5">Muscle</tissue>
    </source>
</reference>
<dbReference type="GO" id="GO:0016702">
    <property type="term" value="F:oxidoreductase activity, acting on single donors with incorporation of molecular oxygen, incorporation of two atoms of oxygen"/>
    <property type="evidence" value="ECO:0007669"/>
    <property type="project" value="InterPro"/>
</dbReference>
<evidence type="ECO:0000256" key="4">
    <source>
        <dbReference type="PIRSR" id="PIRSR604294-1"/>
    </source>
</evidence>
<dbReference type="OrthoDB" id="1069523at2759"/>
<comment type="cofactor">
    <cofactor evidence="4">
        <name>Fe(2+)</name>
        <dbReference type="ChEBI" id="CHEBI:29033"/>
    </cofactor>
    <text evidence="4">Binds 1 Fe(2+) ion per subunit.</text>
</comment>